<dbReference type="PRINTS" id="PR01437">
    <property type="entry name" value="NUOXDRDTASE4"/>
</dbReference>
<evidence type="ECO:0000256" key="3">
    <source>
        <dbReference type="ARBA" id="ARBA00022475"/>
    </source>
</evidence>
<feature type="transmembrane region" description="Helical" evidence="8">
    <location>
        <begin position="6"/>
        <end position="24"/>
    </location>
</feature>
<gene>
    <name evidence="10" type="ORF">C8N28_2034</name>
</gene>
<sequence length="510" mass="56530">MTSNFIILPLLLHMATAIVLMFLWKRITAQRIISVISNIVILIVGILLFMQTWKTGIITMQAGNWPAPFGITFVADVFSSTMVLFTSISALAVSIYSTVGINRARMKYGYFPIFHFLFMGLNGAFLTGDVFNLYVWFEIVIISSFVLMTLGGKKPQMESAIKYVAMNMLASVIFLTAIAILYGLTGSLNMADLSIKIAQIENRGLVNITGLLFFIGFGIKSAVFPLYYWLPSSYHTPPSAIAAIFGGLLTKVGIYALFRFFTLIFIPNEFITTAFSLIAVATLITGALGSIIKRDMRRMFSYLIVCHIGFMIAGLGLFTEVALAGALFYLFHDIIVKTNLFLVSGIIYRIKGTMNMPKLGGLYAEYPKLSLIMAIVFFSLVGIPPLSGFWPKINLFQAGFFGGNYLLIVAMIIASFVTLYVIAKMWTEAFWKTAPPLDPDEKAYIDGFTVLRPFSKLLLVFPVVMLMMVSLYIGFGAENIMVISKHIAAQMMDTSPYIKAVLGNEALNIQ</sequence>
<dbReference type="Proteomes" id="UP000294616">
    <property type="component" value="Unassembled WGS sequence"/>
</dbReference>
<protein>
    <submittedName>
        <fullName evidence="10">Multisubunit sodium/proton antiporter MrpD subunit</fullName>
    </submittedName>
</protein>
<name>A0A4R1M1C1_9SPHI</name>
<dbReference type="GO" id="GO:0042773">
    <property type="term" value="P:ATP synthesis coupled electron transport"/>
    <property type="evidence" value="ECO:0007669"/>
    <property type="project" value="InterPro"/>
</dbReference>
<proteinExistence type="inferred from homology"/>
<evidence type="ECO:0000313" key="11">
    <source>
        <dbReference type="Proteomes" id="UP000294616"/>
    </source>
</evidence>
<dbReference type="GO" id="GO:0005886">
    <property type="term" value="C:plasma membrane"/>
    <property type="evidence" value="ECO:0007669"/>
    <property type="project" value="UniProtKB-SubCell"/>
</dbReference>
<reference evidence="10 11" key="1">
    <citation type="submission" date="2019-03" db="EMBL/GenBank/DDBJ databases">
        <title>Genomic Encyclopedia of Archaeal and Bacterial Type Strains, Phase II (KMG-II): from individual species to whole genera.</title>
        <authorList>
            <person name="Goeker M."/>
        </authorList>
    </citation>
    <scope>NUCLEOTIDE SEQUENCE [LARGE SCALE GENOMIC DNA]</scope>
    <source>
        <strain evidence="10 11">DSM 22554</strain>
    </source>
</reference>
<feature type="transmembrane region" description="Helical" evidence="8">
    <location>
        <begin position="70"/>
        <end position="96"/>
    </location>
</feature>
<dbReference type="PANTHER" id="PTHR42703">
    <property type="entry name" value="NADH DEHYDROGENASE"/>
    <property type="match status" value="1"/>
</dbReference>
<evidence type="ECO:0000259" key="9">
    <source>
        <dbReference type="Pfam" id="PF00361"/>
    </source>
</evidence>
<evidence type="ECO:0000256" key="6">
    <source>
        <dbReference type="ARBA" id="ARBA00023136"/>
    </source>
</evidence>
<dbReference type="GO" id="GO:0008137">
    <property type="term" value="F:NADH dehydrogenase (ubiquinone) activity"/>
    <property type="evidence" value="ECO:0007669"/>
    <property type="project" value="InterPro"/>
</dbReference>
<dbReference type="Pfam" id="PF00361">
    <property type="entry name" value="Proton_antipo_M"/>
    <property type="match status" value="1"/>
</dbReference>
<keyword evidence="6 8" id="KW-0472">Membrane</keyword>
<feature type="transmembrane region" description="Helical" evidence="8">
    <location>
        <begin position="163"/>
        <end position="184"/>
    </location>
</feature>
<dbReference type="AlphaFoldDB" id="A0A4R1M1C1"/>
<evidence type="ECO:0000256" key="2">
    <source>
        <dbReference type="ARBA" id="ARBA00005346"/>
    </source>
</evidence>
<feature type="transmembrane region" description="Helical" evidence="8">
    <location>
        <begin position="204"/>
        <end position="228"/>
    </location>
</feature>
<dbReference type="InterPro" id="IPR001750">
    <property type="entry name" value="ND/Mrp_TM"/>
</dbReference>
<feature type="transmembrane region" description="Helical" evidence="8">
    <location>
        <begin position="31"/>
        <end position="50"/>
    </location>
</feature>
<feature type="transmembrane region" description="Helical" evidence="8">
    <location>
        <begin position="133"/>
        <end position="151"/>
    </location>
</feature>
<feature type="transmembrane region" description="Helical" evidence="8">
    <location>
        <begin position="108"/>
        <end position="127"/>
    </location>
</feature>
<feature type="transmembrane region" description="Helical" evidence="8">
    <location>
        <begin position="324"/>
        <end position="348"/>
    </location>
</feature>
<feature type="transmembrane region" description="Helical" evidence="8">
    <location>
        <begin position="299"/>
        <end position="318"/>
    </location>
</feature>
<comment type="similarity">
    <text evidence="2">Belongs to the CPA3 antiporters (TC 2.A.63) subunit D family.</text>
</comment>
<accession>A0A4R1M1C1</accession>
<evidence type="ECO:0000256" key="8">
    <source>
        <dbReference type="SAM" id="Phobius"/>
    </source>
</evidence>
<evidence type="ECO:0000313" key="10">
    <source>
        <dbReference type="EMBL" id="TCK83433.1"/>
    </source>
</evidence>
<dbReference type="InterPro" id="IPR003918">
    <property type="entry name" value="NADH_UbQ_OxRdtase"/>
</dbReference>
<feature type="transmembrane region" description="Helical" evidence="8">
    <location>
        <begin position="402"/>
        <end position="423"/>
    </location>
</feature>
<feature type="domain" description="NADH:quinone oxidoreductase/Mrp antiporter transmembrane" evidence="9">
    <location>
        <begin position="128"/>
        <end position="418"/>
    </location>
</feature>
<dbReference type="EMBL" id="SMGO01000002">
    <property type="protein sequence ID" value="TCK83433.1"/>
    <property type="molecule type" value="Genomic_DNA"/>
</dbReference>
<evidence type="ECO:0000256" key="5">
    <source>
        <dbReference type="ARBA" id="ARBA00022989"/>
    </source>
</evidence>
<feature type="transmembrane region" description="Helical" evidence="8">
    <location>
        <begin position="270"/>
        <end position="292"/>
    </location>
</feature>
<keyword evidence="4 7" id="KW-0812">Transmembrane</keyword>
<dbReference type="OrthoDB" id="9807568at2"/>
<feature type="transmembrane region" description="Helical" evidence="8">
    <location>
        <begin position="240"/>
        <end position="258"/>
    </location>
</feature>
<keyword evidence="11" id="KW-1185">Reference proteome</keyword>
<keyword evidence="5 8" id="KW-1133">Transmembrane helix</keyword>
<organism evidence="10 11">
    <name type="scientific">Albibacterium bauzanense</name>
    <dbReference type="NCBI Taxonomy" id="653929"/>
    <lineage>
        <taxon>Bacteria</taxon>
        <taxon>Pseudomonadati</taxon>
        <taxon>Bacteroidota</taxon>
        <taxon>Sphingobacteriia</taxon>
        <taxon>Sphingobacteriales</taxon>
        <taxon>Sphingobacteriaceae</taxon>
        <taxon>Albibacterium</taxon>
    </lineage>
</organism>
<comment type="subcellular location">
    <subcellularLocation>
        <location evidence="1">Cell membrane</location>
        <topology evidence="1">Multi-pass membrane protein</topology>
    </subcellularLocation>
    <subcellularLocation>
        <location evidence="7">Membrane</location>
        <topology evidence="7">Multi-pass membrane protein</topology>
    </subcellularLocation>
</comment>
<comment type="caution">
    <text evidence="10">The sequence shown here is derived from an EMBL/GenBank/DDBJ whole genome shotgun (WGS) entry which is preliminary data.</text>
</comment>
<feature type="transmembrane region" description="Helical" evidence="8">
    <location>
        <begin position="369"/>
        <end position="390"/>
    </location>
</feature>
<keyword evidence="3" id="KW-1003">Cell membrane</keyword>
<evidence type="ECO:0000256" key="4">
    <source>
        <dbReference type="ARBA" id="ARBA00022692"/>
    </source>
</evidence>
<feature type="transmembrane region" description="Helical" evidence="8">
    <location>
        <begin position="457"/>
        <end position="475"/>
    </location>
</feature>
<evidence type="ECO:0000256" key="7">
    <source>
        <dbReference type="RuleBase" id="RU000320"/>
    </source>
</evidence>
<evidence type="ECO:0000256" key="1">
    <source>
        <dbReference type="ARBA" id="ARBA00004651"/>
    </source>
</evidence>
<dbReference type="PANTHER" id="PTHR42703:SF1">
    <property type="entry name" value="NA(+)_H(+) ANTIPORTER SUBUNIT D1"/>
    <property type="match status" value="1"/>
</dbReference>
<dbReference type="InterPro" id="IPR050586">
    <property type="entry name" value="CPA3_Na-H_Antiporter_D"/>
</dbReference>